<reference evidence="3" key="1">
    <citation type="submission" date="2025-08" db="UniProtKB">
        <authorList>
            <consortium name="Ensembl"/>
        </authorList>
    </citation>
    <scope>IDENTIFICATION</scope>
</reference>
<dbReference type="Gene3D" id="2.130.10.30">
    <property type="entry name" value="Regulator of chromosome condensation 1/beta-lactamase-inhibitor protein II"/>
    <property type="match status" value="1"/>
</dbReference>
<evidence type="ECO:0000313" key="3">
    <source>
        <dbReference type="Ensembl" id="ENSCPRP00005018660.1"/>
    </source>
</evidence>
<name>A0A7M4F2F3_CROPO</name>
<dbReference type="InterPro" id="IPR000408">
    <property type="entry name" value="Reg_chr_condens"/>
</dbReference>
<dbReference type="Pfam" id="PF00415">
    <property type="entry name" value="RCC1"/>
    <property type="match status" value="2"/>
</dbReference>
<evidence type="ECO:0008006" key="5">
    <source>
        <dbReference type="Google" id="ProtNLM"/>
    </source>
</evidence>
<dbReference type="GeneTree" id="ENSGT00940000163989"/>
<dbReference type="OMA" id="IFETEVY"/>
<dbReference type="PRINTS" id="PR00633">
    <property type="entry name" value="RCCNDNSATION"/>
</dbReference>
<dbReference type="AlphaFoldDB" id="A0A7M4F2F3"/>
<sequence length="113" mass="12338">MENFIFETEVYSWFFLFEGGELFTWGNNSHGQLGSGSQITFLKMPQLVKDLQGIPVAQIAAGGAHCLVLSLSGAVYSWGKNSFGQLGLGHTKGIFDACEQNTEVEVGMQVVCW</sequence>
<feature type="repeat" description="RCC1" evidence="2">
    <location>
        <begin position="20"/>
        <end position="72"/>
    </location>
</feature>
<proteinExistence type="predicted"/>
<protein>
    <recommendedName>
        <fullName evidence="5">Secretion regulating guanine nucleotide exchange factor</fullName>
    </recommendedName>
</protein>
<evidence type="ECO:0000313" key="4">
    <source>
        <dbReference type="Proteomes" id="UP000594220"/>
    </source>
</evidence>
<dbReference type="Proteomes" id="UP000594220">
    <property type="component" value="Unplaced"/>
</dbReference>
<evidence type="ECO:0000256" key="1">
    <source>
        <dbReference type="ARBA" id="ARBA00022737"/>
    </source>
</evidence>
<keyword evidence="1" id="KW-0677">Repeat</keyword>
<organism evidence="3 4">
    <name type="scientific">Crocodylus porosus</name>
    <name type="common">Saltwater crocodile</name>
    <name type="synonym">Estuarine crocodile</name>
    <dbReference type="NCBI Taxonomy" id="8502"/>
    <lineage>
        <taxon>Eukaryota</taxon>
        <taxon>Metazoa</taxon>
        <taxon>Chordata</taxon>
        <taxon>Craniata</taxon>
        <taxon>Vertebrata</taxon>
        <taxon>Euteleostomi</taxon>
        <taxon>Archelosauria</taxon>
        <taxon>Archosauria</taxon>
        <taxon>Crocodylia</taxon>
        <taxon>Longirostres</taxon>
        <taxon>Crocodylidae</taxon>
        <taxon>Crocodylus</taxon>
    </lineage>
</organism>
<keyword evidence="4" id="KW-1185">Reference proteome</keyword>
<evidence type="ECO:0000256" key="2">
    <source>
        <dbReference type="PROSITE-ProRule" id="PRU00235"/>
    </source>
</evidence>
<accession>A0A7M4F2F3</accession>
<reference evidence="3" key="2">
    <citation type="submission" date="2025-09" db="UniProtKB">
        <authorList>
            <consortium name="Ensembl"/>
        </authorList>
    </citation>
    <scope>IDENTIFICATION</scope>
</reference>
<dbReference type="InterPro" id="IPR009091">
    <property type="entry name" value="RCC1/BLIP-II"/>
</dbReference>
<dbReference type="SUPFAM" id="SSF50985">
    <property type="entry name" value="RCC1/BLIP-II"/>
    <property type="match status" value="1"/>
</dbReference>
<dbReference type="Ensembl" id="ENSCPRT00005021841.1">
    <property type="protein sequence ID" value="ENSCPRP00005018660.1"/>
    <property type="gene ID" value="ENSCPRG00005013063.1"/>
</dbReference>
<dbReference type="InterPro" id="IPR051625">
    <property type="entry name" value="Signaling_Regulatory_Domain"/>
</dbReference>
<dbReference type="PROSITE" id="PS50012">
    <property type="entry name" value="RCC1_3"/>
    <property type="match status" value="1"/>
</dbReference>
<dbReference type="PANTHER" id="PTHR22872">
    <property type="entry name" value="BTK-BINDING PROTEIN-RELATED"/>
    <property type="match status" value="1"/>
</dbReference>